<name>A0A9Q0K7T0_9MAGN</name>
<gene>
    <name evidence="7" type="ORF">NE237_017316</name>
</gene>
<dbReference type="InterPro" id="IPR000109">
    <property type="entry name" value="POT_fam"/>
</dbReference>
<dbReference type="EMBL" id="JAMYWD010000007">
    <property type="protein sequence ID" value="KAJ4965467.1"/>
    <property type="molecule type" value="Genomic_DNA"/>
</dbReference>
<evidence type="ECO:0000256" key="6">
    <source>
        <dbReference type="SAM" id="Phobius"/>
    </source>
</evidence>
<dbReference type="Proteomes" id="UP001141806">
    <property type="component" value="Unassembled WGS sequence"/>
</dbReference>
<organism evidence="7 8">
    <name type="scientific">Protea cynaroides</name>
    <dbReference type="NCBI Taxonomy" id="273540"/>
    <lineage>
        <taxon>Eukaryota</taxon>
        <taxon>Viridiplantae</taxon>
        <taxon>Streptophyta</taxon>
        <taxon>Embryophyta</taxon>
        <taxon>Tracheophyta</taxon>
        <taxon>Spermatophyta</taxon>
        <taxon>Magnoliopsida</taxon>
        <taxon>Proteales</taxon>
        <taxon>Proteaceae</taxon>
        <taxon>Protea</taxon>
    </lineage>
</organism>
<evidence type="ECO:0000256" key="3">
    <source>
        <dbReference type="ARBA" id="ARBA00022692"/>
    </source>
</evidence>
<evidence type="ECO:0000313" key="7">
    <source>
        <dbReference type="EMBL" id="KAJ4965467.1"/>
    </source>
</evidence>
<dbReference type="InterPro" id="IPR036259">
    <property type="entry name" value="MFS_trans_sf"/>
</dbReference>
<dbReference type="GO" id="GO:0022857">
    <property type="term" value="F:transmembrane transporter activity"/>
    <property type="evidence" value="ECO:0007669"/>
    <property type="project" value="InterPro"/>
</dbReference>
<proteinExistence type="inferred from homology"/>
<protein>
    <submittedName>
        <fullName evidence="7">Uncharacterized protein</fullName>
    </submittedName>
</protein>
<evidence type="ECO:0000256" key="5">
    <source>
        <dbReference type="ARBA" id="ARBA00023136"/>
    </source>
</evidence>
<accession>A0A9Q0K7T0</accession>
<dbReference type="OrthoDB" id="1735399at2759"/>
<comment type="similarity">
    <text evidence="2">Belongs to the major facilitator superfamily. Proton-dependent oligopeptide transporter (POT/PTR) (TC 2.A.17) family.</text>
</comment>
<dbReference type="PANTHER" id="PTHR11654">
    <property type="entry name" value="OLIGOPEPTIDE TRANSPORTER-RELATED"/>
    <property type="match status" value="1"/>
</dbReference>
<evidence type="ECO:0000256" key="1">
    <source>
        <dbReference type="ARBA" id="ARBA00004141"/>
    </source>
</evidence>
<keyword evidence="3 6" id="KW-0812">Transmembrane</keyword>
<sequence>MVIATFAKAKMINVANSMGENLTTLLISCFILIPQFFFGGVAESFTYSGQLGFFITRAPKGMKAMSTVLFLLTIGFEFFVSSLLVIIVKQVTGTQNGTTWLASNINYGKLYYFYALPAVLSSINYIFFVLCAIWYVKKKHGIQIESIVSSSDEKEKYAMEMESTLAASAKKDHK</sequence>
<evidence type="ECO:0000256" key="2">
    <source>
        <dbReference type="ARBA" id="ARBA00005982"/>
    </source>
</evidence>
<comment type="caution">
    <text evidence="7">The sequence shown here is derived from an EMBL/GenBank/DDBJ whole genome shotgun (WGS) entry which is preliminary data.</text>
</comment>
<evidence type="ECO:0000313" key="8">
    <source>
        <dbReference type="Proteomes" id="UP001141806"/>
    </source>
</evidence>
<dbReference type="AlphaFoldDB" id="A0A9Q0K7T0"/>
<evidence type="ECO:0000256" key="4">
    <source>
        <dbReference type="ARBA" id="ARBA00022989"/>
    </source>
</evidence>
<feature type="transmembrane region" description="Helical" evidence="6">
    <location>
        <begin position="25"/>
        <end position="47"/>
    </location>
</feature>
<keyword evidence="5 6" id="KW-0472">Membrane</keyword>
<keyword evidence="4 6" id="KW-1133">Transmembrane helix</keyword>
<dbReference type="Gene3D" id="1.20.1250.20">
    <property type="entry name" value="MFS general substrate transporter like domains"/>
    <property type="match status" value="1"/>
</dbReference>
<reference evidence="7" key="1">
    <citation type="journal article" date="2023" name="Plant J.">
        <title>The genome of the king protea, Protea cynaroides.</title>
        <authorList>
            <person name="Chang J."/>
            <person name="Duong T.A."/>
            <person name="Schoeman C."/>
            <person name="Ma X."/>
            <person name="Roodt D."/>
            <person name="Barker N."/>
            <person name="Li Z."/>
            <person name="Van de Peer Y."/>
            <person name="Mizrachi E."/>
        </authorList>
    </citation>
    <scope>NUCLEOTIDE SEQUENCE</scope>
    <source>
        <tissue evidence="7">Young leaves</tissue>
    </source>
</reference>
<feature type="transmembrane region" description="Helical" evidence="6">
    <location>
        <begin position="111"/>
        <end position="136"/>
    </location>
</feature>
<dbReference type="Pfam" id="PF00854">
    <property type="entry name" value="PTR2"/>
    <property type="match status" value="1"/>
</dbReference>
<feature type="transmembrane region" description="Helical" evidence="6">
    <location>
        <begin position="68"/>
        <end position="91"/>
    </location>
</feature>
<keyword evidence="8" id="KW-1185">Reference proteome</keyword>
<dbReference type="GO" id="GO:0016020">
    <property type="term" value="C:membrane"/>
    <property type="evidence" value="ECO:0007669"/>
    <property type="project" value="UniProtKB-SubCell"/>
</dbReference>
<comment type="subcellular location">
    <subcellularLocation>
        <location evidence="1">Membrane</location>
        <topology evidence="1">Multi-pass membrane protein</topology>
    </subcellularLocation>
</comment>